<sequence>MTRTVRPSRKPCFDRRSMIIGSTVMAVLLPSIALADVFLPNDGILNQAVQDVLGKAQNPIGDISSTISSIQDPINGVRTQVDGLIGQIQAYIQQFTKILPTQAVLQSQVGEYLKHIETAIQRNQGSLGLPDPSATRSDILNTSPQTTNIDGLYPAILEDGQITLRATNQFNQTILGGDAQKLHTQAMTSIAQSAADVGMISKNSLQVAQSVGQIAQGTQQFVQSSGQIAQTSMTQAGTVNTLAVRAKAAISTQDAIKFQAEQNGQIANILSGVSTQLAGHSSGLSSVATELSGISNQHGQASAQLEKIAAIQGDQAVSLRSIQVGTAVSIANLSDISQGMQGDRQRAEIARHDETASLTEANSNGFRMLR</sequence>
<dbReference type="EMBL" id="AP018204">
    <property type="protein sequence ID" value="BAY59314.1"/>
    <property type="molecule type" value="Genomic_DNA"/>
</dbReference>
<organism evidence="1 2">
    <name type="scientific">Leptolyngbya boryana NIES-2135</name>
    <dbReference type="NCBI Taxonomy" id="1973484"/>
    <lineage>
        <taxon>Bacteria</taxon>
        <taxon>Bacillati</taxon>
        <taxon>Cyanobacteriota</taxon>
        <taxon>Cyanophyceae</taxon>
        <taxon>Leptolyngbyales</taxon>
        <taxon>Leptolyngbyaceae</taxon>
        <taxon>Leptolyngbya group</taxon>
        <taxon>Leptolyngbya</taxon>
    </lineage>
</organism>
<dbReference type="Proteomes" id="UP000217895">
    <property type="component" value="Plasmid Plasmid1 dna"/>
</dbReference>
<evidence type="ECO:0000313" key="1">
    <source>
        <dbReference type="EMBL" id="BAY59314.1"/>
    </source>
</evidence>
<protein>
    <submittedName>
        <fullName evidence="1">Uncharacterized protein</fullName>
    </submittedName>
</protein>
<dbReference type="AlphaFoldDB" id="A0A1Z4JRI8"/>
<geneLocation type="plasmid" evidence="1">
    <name>plasmid1</name>
</geneLocation>
<accession>A0A1Z4JRI8</accession>
<reference evidence="1 2" key="1">
    <citation type="submission" date="2017-06" db="EMBL/GenBank/DDBJ databases">
        <title>Genome sequencing of cyanobaciteial culture collection at National Institute for Environmental Studies (NIES).</title>
        <authorList>
            <person name="Hirose Y."/>
            <person name="Shimura Y."/>
            <person name="Fujisawa T."/>
            <person name="Nakamura Y."/>
            <person name="Kawachi M."/>
        </authorList>
    </citation>
    <scope>NUCLEOTIDE SEQUENCE [LARGE SCALE GENOMIC DNA]</scope>
    <source>
        <strain evidence="1 2">NIES-2135</strain>
        <plasmid evidence="2">Plasmid Plasmid1 dna</plasmid>
    </source>
</reference>
<proteinExistence type="predicted"/>
<evidence type="ECO:0000313" key="2">
    <source>
        <dbReference type="Proteomes" id="UP000217895"/>
    </source>
</evidence>
<gene>
    <name evidence="1" type="ORF">NIES2135_61910</name>
</gene>
<keyword evidence="1" id="KW-0614">Plasmid</keyword>
<keyword evidence="2" id="KW-1185">Reference proteome</keyword>
<name>A0A1Z4JRI8_LEPBY</name>